<proteinExistence type="inferred from homology"/>
<dbReference type="FunFam" id="3.40.50.2000:FF:000055">
    <property type="entry name" value="Glycosyltransferase"/>
    <property type="match status" value="1"/>
</dbReference>
<evidence type="ECO:0000256" key="2">
    <source>
        <dbReference type="ARBA" id="ARBA00022679"/>
    </source>
</evidence>
<evidence type="ECO:0000256" key="1">
    <source>
        <dbReference type="ARBA" id="ARBA00009995"/>
    </source>
</evidence>
<keyword evidence="2 3" id="KW-0808">Transferase</keyword>
<reference evidence="5 6" key="1">
    <citation type="submission" date="2023-01" db="EMBL/GenBank/DDBJ databases">
        <authorList>
            <person name="Kreplak J."/>
        </authorList>
    </citation>
    <scope>NUCLEOTIDE SEQUENCE [LARGE SCALE GENOMIC DNA]</scope>
</reference>
<evidence type="ECO:0000313" key="6">
    <source>
        <dbReference type="Proteomes" id="UP001157006"/>
    </source>
</evidence>
<protein>
    <recommendedName>
        <fullName evidence="4">Glycosyltransferase</fullName>
        <ecNumber evidence="4">2.4.1.-</ecNumber>
    </recommendedName>
</protein>
<dbReference type="GO" id="GO:0080044">
    <property type="term" value="F:quercetin 7-O-glucosyltransferase activity"/>
    <property type="evidence" value="ECO:0007669"/>
    <property type="project" value="TreeGrafter"/>
</dbReference>
<dbReference type="EC" id="2.4.1.-" evidence="4"/>
<evidence type="ECO:0000313" key="5">
    <source>
        <dbReference type="EMBL" id="CAI8585581.1"/>
    </source>
</evidence>
<dbReference type="PANTHER" id="PTHR11926">
    <property type="entry name" value="GLUCOSYL/GLUCURONOSYL TRANSFERASES"/>
    <property type="match status" value="1"/>
</dbReference>
<dbReference type="Proteomes" id="UP001157006">
    <property type="component" value="Chromosome 1L"/>
</dbReference>
<dbReference type="EMBL" id="OX451736">
    <property type="protein sequence ID" value="CAI8585581.1"/>
    <property type="molecule type" value="Genomic_DNA"/>
</dbReference>
<dbReference type="GO" id="GO:0080043">
    <property type="term" value="F:quercetin 3-O-glucosyltransferase activity"/>
    <property type="evidence" value="ECO:0007669"/>
    <property type="project" value="TreeGrafter"/>
</dbReference>
<dbReference type="PANTHER" id="PTHR11926:SF774">
    <property type="entry name" value="UDP-GLYCOSYLTRANSFERASE 85A1-RELATED"/>
    <property type="match status" value="1"/>
</dbReference>
<dbReference type="CDD" id="cd03784">
    <property type="entry name" value="GT1_Gtf-like"/>
    <property type="match status" value="1"/>
</dbReference>
<dbReference type="InterPro" id="IPR002213">
    <property type="entry name" value="UDP_glucos_trans"/>
</dbReference>
<dbReference type="AlphaFoldDB" id="A0AAV0YHX1"/>
<dbReference type="SUPFAM" id="SSF53756">
    <property type="entry name" value="UDP-Glycosyltransferase/glycogen phosphorylase"/>
    <property type="match status" value="1"/>
</dbReference>
<evidence type="ECO:0000256" key="3">
    <source>
        <dbReference type="RuleBase" id="RU003718"/>
    </source>
</evidence>
<dbReference type="Gene3D" id="3.40.50.2000">
    <property type="entry name" value="Glycogen Phosphorylase B"/>
    <property type="match status" value="2"/>
</dbReference>
<organism evidence="5 6">
    <name type="scientific">Vicia faba</name>
    <name type="common">Broad bean</name>
    <name type="synonym">Faba vulgaris</name>
    <dbReference type="NCBI Taxonomy" id="3906"/>
    <lineage>
        <taxon>Eukaryota</taxon>
        <taxon>Viridiplantae</taxon>
        <taxon>Streptophyta</taxon>
        <taxon>Embryophyta</taxon>
        <taxon>Tracheophyta</taxon>
        <taxon>Spermatophyta</taxon>
        <taxon>Magnoliopsida</taxon>
        <taxon>eudicotyledons</taxon>
        <taxon>Gunneridae</taxon>
        <taxon>Pentapetalae</taxon>
        <taxon>rosids</taxon>
        <taxon>fabids</taxon>
        <taxon>Fabales</taxon>
        <taxon>Fabaceae</taxon>
        <taxon>Papilionoideae</taxon>
        <taxon>50 kb inversion clade</taxon>
        <taxon>NPAAA clade</taxon>
        <taxon>Hologalegina</taxon>
        <taxon>IRL clade</taxon>
        <taxon>Fabeae</taxon>
        <taxon>Vicia</taxon>
    </lineage>
</organism>
<name>A0AAV0YHX1_VICFA</name>
<dbReference type="PROSITE" id="PS00375">
    <property type="entry name" value="UDPGT"/>
    <property type="match status" value="1"/>
</dbReference>
<sequence length="482" mass="54268">MGSFGKTQNKPHVVCVPYPAQGHINPMLKLAKLLHFKGDFHVTFVNTEYNHKRLLNSRGSDSLNGLSSFRFETIPDGLPESDVDVTQDVPSLCDSTRKTCLPHLKKLISNLNKAVDIPPVTCIVADGIMSFALDAAEELSVPAVLFWTNSACGFMCYLQYRMLIEKGFTPLKDSSYITSGYLDTTIDWVPGIKEIRLKDIPSFIRTTDPNDVMVDFVLWECERALKASAIILNTFDALEHDVLEAFSSINNLPPVYSIGPLNFLFKDVTDKELNSIGSNLWKEERECLEWLESKEPNTVVYVNFGSVTVMTNDQLIEFAWGLANSEKTFLWVIRPDLVAGENSVLPREFLEETKNRGMLSSWCPQEEVLDHSAIGGFLTHSGWNSTLESVCGGVPMICWPFFAEQQTNCRFSCHEWGIGLEIEDAKRDKIEKLVRELMDGKKGEDMKEKALRWKELAIDAASGPFGSSFLNFQKIFSDVLLF</sequence>
<comment type="similarity">
    <text evidence="1 3">Belongs to the UDP-glycosyltransferase family.</text>
</comment>
<gene>
    <name evidence="5" type="ORF">VFH_I213280</name>
</gene>
<keyword evidence="6" id="KW-1185">Reference proteome</keyword>
<dbReference type="FunFam" id="3.40.50.2000:FF:000027">
    <property type="entry name" value="Glycosyltransferase"/>
    <property type="match status" value="1"/>
</dbReference>
<dbReference type="InterPro" id="IPR035595">
    <property type="entry name" value="UDP_glycos_trans_CS"/>
</dbReference>
<evidence type="ECO:0000256" key="4">
    <source>
        <dbReference type="RuleBase" id="RU362057"/>
    </source>
</evidence>
<keyword evidence="3" id="KW-0328">Glycosyltransferase</keyword>
<dbReference type="Pfam" id="PF00201">
    <property type="entry name" value="UDPGT"/>
    <property type="match status" value="1"/>
</dbReference>
<accession>A0AAV0YHX1</accession>